<proteinExistence type="predicted"/>
<protein>
    <recommendedName>
        <fullName evidence="4">Lipocalin-like domain-containing protein</fullName>
    </recommendedName>
</protein>
<evidence type="ECO:0000313" key="3">
    <source>
        <dbReference type="Proteomes" id="UP000198942"/>
    </source>
</evidence>
<sequence>MKKLLFIPLLLIMLSCNSNSTDSAQNKRNITAKNDPAKNIDGAKNKQIANTTSPGSEVSKNIIGVWAINGEENPIFEINKDSIYYPEHSVSYKYKITGDSIRIGYDEGEQSFAFKLKNNDTLIIKSLGGDTVYQHRLK</sequence>
<evidence type="ECO:0008006" key="4">
    <source>
        <dbReference type="Google" id="ProtNLM"/>
    </source>
</evidence>
<dbReference type="Proteomes" id="UP000198942">
    <property type="component" value="Unassembled WGS sequence"/>
</dbReference>
<feature type="signal peptide" evidence="1">
    <location>
        <begin position="1"/>
        <end position="20"/>
    </location>
</feature>
<evidence type="ECO:0000313" key="2">
    <source>
        <dbReference type="EMBL" id="SEO31221.1"/>
    </source>
</evidence>
<dbReference type="PROSITE" id="PS51257">
    <property type="entry name" value="PROKAR_LIPOPROTEIN"/>
    <property type="match status" value="1"/>
</dbReference>
<keyword evidence="1" id="KW-0732">Signal</keyword>
<reference evidence="3" key="1">
    <citation type="submission" date="2016-10" db="EMBL/GenBank/DDBJ databases">
        <authorList>
            <person name="Varghese N."/>
            <person name="Submissions S."/>
        </authorList>
    </citation>
    <scope>NUCLEOTIDE SEQUENCE [LARGE SCALE GENOMIC DNA]</scope>
    <source>
        <strain evidence="3">Gh-48</strain>
    </source>
</reference>
<dbReference type="RefSeq" id="WP_091213914.1">
    <property type="nucleotide sequence ID" value="NZ_FOCL01000007.1"/>
</dbReference>
<dbReference type="STRING" id="551995.SAMN05192574_10729"/>
<dbReference type="EMBL" id="FOCL01000007">
    <property type="protein sequence ID" value="SEO31221.1"/>
    <property type="molecule type" value="Genomic_DNA"/>
</dbReference>
<name>A0A1H8NNB3_9SPHI</name>
<gene>
    <name evidence="2" type="ORF">SAMN05192574_10729</name>
</gene>
<feature type="chain" id="PRO_5011743487" description="Lipocalin-like domain-containing protein" evidence="1">
    <location>
        <begin position="21"/>
        <end position="138"/>
    </location>
</feature>
<dbReference type="OrthoDB" id="1078647at2"/>
<dbReference type="AlphaFoldDB" id="A0A1H8NNB3"/>
<keyword evidence="3" id="KW-1185">Reference proteome</keyword>
<organism evidence="2 3">
    <name type="scientific">Mucilaginibacter gossypiicola</name>
    <dbReference type="NCBI Taxonomy" id="551995"/>
    <lineage>
        <taxon>Bacteria</taxon>
        <taxon>Pseudomonadati</taxon>
        <taxon>Bacteroidota</taxon>
        <taxon>Sphingobacteriia</taxon>
        <taxon>Sphingobacteriales</taxon>
        <taxon>Sphingobacteriaceae</taxon>
        <taxon>Mucilaginibacter</taxon>
    </lineage>
</organism>
<evidence type="ECO:0000256" key="1">
    <source>
        <dbReference type="SAM" id="SignalP"/>
    </source>
</evidence>
<accession>A0A1H8NNB3</accession>